<dbReference type="PANTHER" id="PTHR11259">
    <property type="entry name" value="RAS-RELATED GTP BINDING RAG/GTR YEAST"/>
    <property type="match status" value="1"/>
</dbReference>
<evidence type="ECO:0000256" key="3">
    <source>
        <dbReference type="RuleBase" id="RU367014"/>
    </source>
</evidence>
<dbReference type="GO" id="GO:1990131">
    <property type="term" value="C:Gtr1-Gtr2 GTPase complex"/>
    <property type="evidence" value="ECO:0007669"/>
    <property type="project" value="TreeGrafter"/>
</dbReference>
<dbReference type="GO" id="GO:0005525">
    <property type="term" value="F:GTP binding"/>
    <property type="evidence" value="ECO:0007669"/>
    <property type="project" value="UniProtKB-UniRule"/>
</dbReference>
<keyword evidence="5" id="KW-1185">Reference proteome</keyword>
<gene>
    <name evidence="4" type="ORF">OESDEN_20067</name>
</gene>
<keyword evidence="1 3" id="KW-0547">Nucleotide-binding</keyword>
<evidence type="ECO:0000313" key="5">
    <source>
        <dbReference type="Proteomes" id="UP000053660"/>
    </source>
</evidence>
<proteinExistence type="inferred from homology"/>
<dbReference type="GO" id="GO:1904263">
    <property type="term" value="P:positive regulation of TORC1 signaling"/>
    <property type="evidence" value="ECO:0007669"/>
    <property type="project" value="TreeGrafter"/>
</dbReference>
<accession>A0A0B1S8N6</accession>
<dbReference type="PANTHER" id="PTHR11259:SF2">
    <property type="entry name" value="GH16429P"/>
    <property type="match status" value="1"/>
</dbReference>
<dbReference type="Proteomes" id="UP000053660">
    <property type="component" value="Unassembled WGS sequence"/>
</dbReference>
<dbReference type="AlphaFoldDB" id="A0A0B1S8N6"/>
<dbReference type="GO" id="GO:0005634">
    <property type="term" value="C:nucleus"/>
    <property type="evidence" value="ECO:0007669"/>
    <property type="project" value="TreeGrafter"/>
</dbReference>
<dbReference type="EMBL" id="KN601288">
    <property type="protein sequence ID" value="KHJ80261.1"/>
    <property type="molecule type" value="Genomic_DNA"/>
</dbReference>
<evidence type="ECO:0000256" key="2">
    <source>
        <dbReference type="ARBA" id="ARBA00023134"/>
    </source>
</evidence>
<dbReference type="GO" id="GO:0009267">
    <property type="term" value="P:cellular response to starvation"/>
    <property type="evidence" value="ECO:0007669"/>
    <property type="project" value="TreeGrafter"/>
</dbReference>
<dbReference type="OrthoDB" id="26136at2759"/>
<keyword evidence="2 3" id="KW-0342">GTP-binding</keyword>
<evidence type="ECO:0000313" key="4">
    <source>
        <dbReference type="EMBL" id="KHJ80261.1"/>
    </source>
</evidence>
<dbReference type="GO" id="GO:0010507">
    <property type="term" value="P:negative regulation of autophagy"/>
    <property type="evidence" value="ECO:0007669"/>
    <property type="project" value="TreeGrafter"/>
</dbReference>
<dbReference type="InterPro" id="IPR006762">
    <property type="entry name" value="Gtr1_RagA"/>
</dbReference>
<dbReference type="Gene3D" id="3.30.450.190">
    <property type="match status" value="1"/>
</dbReference>
<name>A0A0B1S8N6_OESDE</name>
<comment type="similarity">
    <text evidence="3">Belongs to the GTR/RAG GTP-binding protein family.</text>
</comment>
<dbReference type="GO" id="GO:0005764">
    <property type="term" value="C:lysosome"/>
    <property type="evidence" value="ECO:0007669"/>
    <property type="project" value="TreeGrafter"/>
</dbReference>
<protein>
    <submittedName>
        <fullName evidence="4">Uncharacterized protein</fullName>
    </submittedName>
</protein>
<reference evidence="4 5" key="1">
    <citation type="submission" date="2014-03" db="EMBL/GenBank/DDBJ databases">
        <title>Draft genome of the hookworm Oesophagostomum dentatum.</title>
        <authorList>
            <person name="Mitreva M."/>
        </authorList>
    </citation>
    <scope>NUCLEOTIDE SEQUENCE [LARGE SCALE GENOMIC DNA]</scope>
    <source>
        <strain evidence="4 5">OD-Hann</strain>
    </source>
</reference>
<sequence>MFLRQLNKHLALVCVIKGENFEKQGLIDYNFNCFKEGIENVFMVRKRIQEESKN</sequence>
<evidence type="ECO:0000256" key="1">
    <source>
        <dbReference type="ARBA" id="ARBA00022741"/>
    </source>
</evidence>
<dbReference type="GO" id="GO:0003924">
    <property type="term" value="F:GTPase activity"/>
    <property type="evidence" value="ECO:0007669"/>
    <property type="project" value="TreeGrafter"/>
</dbReference>
<organism evidence="4 5">
    <name type="scientific">Oesophagostomum dentatum</name>
    <name type="common">Nodular worm</name>
    <dbReference type="NCBI Taxonomy" id="61180"/>
    <lineage>
        <taxon>Eukaryota</taxon>
        <taxon>Metazoa</taxon>
        <taxon>Ecdysozoa</taxon>
        <taxon>Nematoda</taxon>
        <taxon>Chromadorea</taxon>
        <taxon>Rhabditida</taxon>
        <taxon>Rhabditina</taxon>
        <taxon>Rhabditomorpha</taxon>
        <taxon>Strongyloidea</taxon>
        <taxon>Strongylidae</taxon>
        <taxon>Oesophagostomum</taxon>
    </lineage>
</organism>